<keyword evidence="1" id="KW-1133">Transmembrane helix</keyword>
<dbReference type="InterPro" id="IPR003675">
    <property type="entry name" value="Rce1/LyrA-like_dom"/>
</dbReference>
<keyword evidence="1" id="KW-0472">Membrane</keyword>
<feature type="transmembrane region" description="Helical" evidence="1">
    <location>
        <begin position="196"/>
        <end position="214"/>
    </location>
</feature>
<dbReference type="GO" id="GO:0004175">
    <property type="term" value="F:endopeptidase activity"/>
    <property type="evidence" value="ECO:0007669"/>
    <property type="project" value="UniProtKB-ARBA"/>
</dbReference>
<accession>A0A5K8A7N0</accession>
<dbReference type="EMBL" id="AP021879">
    <property type="protein sequence ID" value="BBO88466.1"/>
    <property type="molecule type" value="Genomic_DNA"/>
</dbReference>
<feature type="transmembrane region" description="Helical" evidence="1">
    <location>
        <begin position="36"/>
        <end position="58"/>
    </location>
</feature>
<feature type="domain" description="CAAX prenyl protease 2/Lysostaphin resistance protein A-like" evidence="2">
    <location>
        <begin position="119"/>
        <end position="204"/>
    </location>
</feature>
<evidence type="ECO:0000256" key="1">
    <source>
        <dbReference type="SAM" id="Phobius"/>
    </source>
</evidence>
<dbReference type="Pfam" id="PF02517">
    <property type="entry name" value="Rce1-like"/>
    <property type="match status" value="1"/>
</dbReference>
<organism evidence="3 4">
    <name type="scientific">Desulfosarcina ovata subsp. ovata</name>
    <dbReference type="NCBI Taxonomy" id="2752305"/>
    <lineage>
        <taxon>Bacteria</taxon>
        <taxon>Pseudomonadati</taxon>
        <taxon>Thermodesulfobacteriota</taxon>
        <taxon>Desulfobacteria</taxon>
        <taxon>Desulfobacterales</taxon>
        <taxon>Desulfosarcinaceae</taxon>
        <taxon>Desulfosarcina</taxon>
    </lineage>
</organism>
<dbReference type="PANTHER" id="PTHR43592">
    <property type="entry name" value="CAAX AMINO TERMINAL PROTEASE"/>
    <property type="match status" value="1"/>
</dbReference>
<dbReference type="Proteomes" id="UP000422108">
    <property type="component" value="Chromosome"/>
</dbReference>
<dbReference type="PANTHER" id="PTHR43592:SF15">
    <property type="entry name" value="CAAX AMINO TERMINAL PROTEASE FAMILY PROTEIN"/>
    <property type="match status" value="1"/>
</dbReference>
<dbReference type="RefSeq" id="WP_155309775.1">
    <property type="nucleotide sequence ID" value="NZ_AP021879.1"/>
</dbReference>
<gene>
    <name evidence="3" type="ORF">DSCOOX_16460</name>
</gene>
<feature type="transmembrane region" description="Helical" evidence="1">
    <location>
        <begin position="79"/>
        <end position="100"/>
    </location>
</feature>
<evidence type="ECO:0000313" key="4">
    <source>
        <dbReference type="Proteomes" id="UP000422108"/>
    </source>
</evidence>
<feature type="transmembrane region" description="Helical" evidence="1">
    <location>
        <begin position="120"/>
        <end position="138"/>
    </location>
</feature>
<reference evidence="3 4" key="1">
    <citation type="submission" date="2019-11" db="EMBL/GenBank/DDBJ databases">
        <title>Comparative genomics of hydrocarbon-degrading Desulfosarcina strains.</title>
        <authorList>
            <person name="Watanabe M."/>
            <person name="Kojima H."/>
            <person name="Fukui M."/>
        </authorList>
    </citation>
    <scope>NUCLEOTIDE SEQUENCE [LARGE SCALE GENOMIC DNA]</scope>
    <source>
        <strain evidence="4">oXyS1</strain>
    </source>
</reference>
<evidence type="ECO:0000313" key="3">
    <source>
        <dbReference type="EMBL" id="BBO88466.1"/>
    </source>
</evidence>
<evidence type="ECO:0000259" key="2">
    <source>
        <dbReference type="Pfam" id="PF02517"/>
    </source>
</evidence>
<protein>
    <recommendedName>
        <fullName evidence="2">CAAX prenyl protease 2/Lysostaphin resistance protein A-like domain-containing protein</fullName>
    </recommendedName>
</protein>
<name>A0A5K8A7N0_9BACT</name>
<proteinExistence type="predicted"/>
<keyword evidence="4" id="KW-1185">Reference proteome</keyword>
<dbReference type="GO" id="GO:0080120">
    <property type="term" value="P:CAAX-box protein maturation"/>
    <property type="evidence" value="ECO:0007669"/>
    <property type="project" value="UniProtKB-ARBA"/>
</dbReference>
<dbReference type="AlphaFoldDB" id="A0A5K8A7N0"/>
<keyword evidence="1" id="KW-0812">Transmembrane</keyword>
<sequence>MGSAPLPAAFLLTSLSAVILLEAVLAGVGHRMGIPHLWLIAVTRTLQIAVLGGLAGTWPGGLTAIGLGRNTLKTGLRQGLIGSAAFALAAGLLFAGLTAAGQDPFRLVRSPLPAEPPMRVLFFIVGGGIAPVAEEIVFRGLIFGYLRRWGTVAAVLISTAVFAAFHTGTTVPVTQIVGGIVFAIAYHLSGSLLSPIVIHVLGNLAIFSLSLPFFY</sequence>